<organism evidence="7">
    <name type="scientific">Eremomyces bilateralis CBS 781.70</name>
    <dbReference type="NCBI Taxonomy" id="1392243"/>
    <lineage>
        <taxon>Eukaryota</taxon>
        <taxon>Fungi</taxon>
        <taxon>Dikarya</taxon>
        <taxon>Ascomycota</taxon>
        <taxon>Pezizomycotina</taxon>
        <taxon>Dothideomycetes</taxon>
        <taxon>Dothideomycetes incertae sedis</taxon>
        <taxon>Eremomycetales</taxon>
        <taxon>Eremomycetaceae</taxon>
        <taxon>Eremomyces</taxon>
    </lineage>
</organism>
<dbReference type="GO" id="GO:0016020">
    <property type="term" value="C:membrane"/>
    <property type="evidence" value="ECO:0007669"/>
    <property type="project" value="UniProtKB-SubCell"/>
</dbReference>
<dbReference type="InterPro" id="IPR045863">
    <property type="entry name" value="CorA_TM1_TM2"/>
</dbReference>
<feature type="compositionally biased region" description="Gly residues" evidence="5">
    <location>
        <begin position="134"/>
        <end position="144"/>
    </location>
</feature>
<evidence type="ECO:0000256" key="6">
    <source>
        <dbReference type="SAM" id="Phobius"/>
    </source>
</evidence>
<dbReference type="GO" id="GO:0046873">
    <property type="term" value="F:metal ion transmembrane transporter activity"/>
    <property type="evidence" value="ECO:0007669"/>
    <property type="project" value="InterPro"/>
</dbReference>
<feature type="transmembrane region" description="Helical" evidence="6">
    <location>
        <begin position="525"/>
        <end position="548"/>
    </location>
</feature>
<comment type="subcellular location">
    <subcellularLocation>
        <location evidence="1">Membrane</location>
        <topology evidence="1">Multi-pass membrane protein</topology>
    </subcellularLocation>
</comment>
<dbReference type="AlphaFoldDB" id="A0A6G1FRW3"/>
<evidence type="ECO:0008006" key="10">
    <source>
        <dbReference type="Google" id="ProtNLM"/>
    </source>
</evidence>
<dbReference type="OrthoDB" id="341259at2759"/>
<keyword evidence="4 6" id="KW-0472">Membrane</keyword>
<evidence type="ECO:0000313" key="8">
    <source>
        <dbReference type="Proteomes" id="UP000504638"/>
    </source>
</evidence>
<dbReference type="InterPro" id="IPR050829">
    <property type="entry name" value="CorA_MIT"/>
</dbReference>
<keyword evidence="2 6" id="KW-0812">Transmembrane</keyword>
<evidence type="ECO:0000256" key="2">
    <source>
        <dbReference type="ARBA" id="ARBA00022692"/>
    </source>
</evidence>
<name>A0A6G1FRW3_9PEZI</name>
<dbReference type="RefSeq" id="XP_033530043.1">
    <property type="nucleotide sequence ID" value="XM_033674485.1"/>
</dbReference>
<evidence type="ECO:0000256" key="3">
    <source>
        <dbReference type="ARBA" id="ARBA00022989"/>
    </source>
</evidence>
<evidence type="ECO:0000256" key="1">
    <source>
        <dbReference type="ARBA" id="ARBA00004141"/>
    </source>
</evidence>
<sequence length="711" mass="81270">METLITKNFIEAGARELDDFKALAKCFGQEHRGPMVHAHFMRHSCTRVSTHSRPDIKSKQHSLPAEEAGDKTKQQENVAENVPKDGTSTPKLEPSRGKEKEKDKEKEKGKELPTTRAEKKKAKTEKQTKKGGKGDGNGGKGQKPGKGQDKTALGTPTPGKGKGKTGKLVLFMPYLHYETDSRRMRMSQTIKEALTREPPFVPQTLDDLLIRAYINSDPPLHTRRTLDQFFYHGIDTTERDRDQVVFRYCQHRGLEPKLFMVDQMWMWILGEELIITSFPQRYQQPKQDPVNMLEGIIEDMNVKTRPPMKNVYDLAMLITTRCSGVFDRHRLDNQEFQFLDMFETSIGHVTNRESKLFSRFNRASAGAAQWLRNHRRSQRASTWSRALDTNPNDPGRRDDLFQDSLLDIGTETELLAEIKDIRDEINIIKMVLQHQVSVLPDLADFMFEELGGKKSLEAFEIRKRSKDQLKIIDVHVKDLERMDKQAENIYTSLTHLLDLKQKQANAFEARFAADRAISSARQGQTVMVFTIVTIIFLPMSFIASFFTVDISNFPRNDDGSSAMTLDWVSKYVFGIGFAISIPLIMMAFTVDDIGRAIKHVYHFLAHFHVQLHSHEHHHQVLAGHGPRRSVHFEIDSHRDSISGFKEFPRPDTSELRRSVGFGSDHGVGSDRRESLSPLKNRPLPRVATGRTGFSWKSWEAAARHSRDIERG</sequence>
<evidence type="ECO:0000256" key="4">
    <source>
        <dbReference type="ARBA" id="ARBA00023136"/>
    </source>
</evidence>
<feature type="compositionally biased region" description="Low complexity" evidence="5">
    <location>
        <begin position="150"/>
        <end position="159"/>
    </location>
</feature>
<evidence type="ECO:0000313" key="7">
    <source>
        <dbReference type="EMBL" id="KAF1808412.1"/>
    </source>
</evidence>
<dbReference type="PANTHER" id="PTHR47685">
    <property type="entry name" value="MAGNESIUM TRANSPORT PROTEIN CORA"/>
    <property type="match status" value="1"/>
</dbReference>
<dbReference type="SUPFAM" id="SSF144083">
    <property type="entry name" value="Magnesium transport protein CorA, transmembrane region"/>
    <property type="match status" value="1"/>
</dbReference>
<dbReference type="GeneID" id="54415055"/>
<feature type="compositionally biased region" description="Basic and acidic residues" evidence="5">
    <location>
        <begin position="93"/>
        <end position="117"/>
    </location>
</feature>
<dbReference type="PANTHER" id="PTHR47685:SF1">
    <property type="entry name" value="MAGNESIUM TRANSPORT PROTEIN CORA"/>
    <property type="match status" value="1"/>
</dbReference>
<dbReference type="Gene3D" id="1.20.58.340">
    <property type="entry name" value="Magnesium transport protein CorA, transmembrane region"/>
    <property type="match status" value="1"/>
</dbReference>
<keyword evidence="3 6" id="KW-1133">Transmembrane helix</keyword>
<dbReference type="Proteomes" id="UP000504638">
    <property type="component" value="Unplaced"/>
</dbReference>
<dbReference type="EMBL" id="ML975184">
    <property type="protein sequence ID" value="KAF1808412.1"/>
    <property type="molecule type" value="Genomic_DNA"/>
</dbReference>
<reference evidence="9" key="2">
    <citation type="submission" date="2020-04" db="EMBL/GenBank/DDBJ databases">
        <authorList>
            <consortium name="NCBI Genome Project"/>
        </authorList>
    </citation>
    <scope>NUCLEOTIDE SEQUENCE</scope>
    <source>
        <strain evidence="9">CBS 781.70</strain>
    </source>
</reference>
<accession>A0A6G1FRW3</accession>
<dbReference type="InterPro" id="IPR002523">
    <property type="entry name" value="MgTranspt_CorA/ZnTranspt_ZntB"/>
</dbReference>
<feature type="compositionally biased region" description="Basic and acidic residues" evidence="5">
    <location>
        <begin position="643"/>
        <end position="657"/>
    </location>
</feature>
<proteinExistence type="predicted"/>
<evidence type="ECO:0000256" key="5">
    <source>
        <dbReference type="SAM" id="MobiDB-lite"/>
    </source>
</evidence>
<dbReference type="Pfam" id="PF01544">
    <property type="entry name" value="CorA"/>
    <property type="match status" value="1"/>
</dbReference>
<feature type="region of interest" description="Disordered" evidence="5">
    <location>
        <begin position="643"/>
        <end position="686"/>
    </location>
</feature>
<gene>
    <name evidence="7 9" type="ORF">P152DRAFT_220188</name>
</gene>
<evidence type="ECO:0000313" key="9">
    <source>
        <dbReference type="RefSeq" id="XP_033530043.1"/>
    </source>
</evidence>
<keyword evidence="8" id="KW-1185">Reference proteome</keyword>
<reference evidence="9" key="3">
    <citation type="submission" date="2025-04" db="UniProtKB">
        <authorList>
            <consortium name="RefSeq"/>
        </authorList>
    </citation>
    <scope>IDENTIFICATION</scope>
    <source>
        <strain evidence="9">CBS 781.70</strain>
    </source>
</reference>
<feature type="transmembrane region" description="Helical" evidence="6">
    <location>
        <begin position="568"/>
        <end position="588"/>
    </location>
</feature>
<feature type="region of interest" description="Disordered" evidence="5">
    <location>
        <begin position="49"/>
        <end position="165"/>
    </location>
</feature>
<reference evidence="7 9" key="1">
    <citation type="submission" date="2020-01" db="EMBL/GenBank/DDBJ databases">
        <authorList>
            <consortium name="DOE Joint Genome Institute"/>
            <person name="Haridas S."/>
            <person name="Albert R."/>
            <person name="Binder M."/>
            <person name="Bloem J."/>
            <person name="Labutti K."/>
            <person name="Salamov A."/>
            <person name="Andreopoulos B."/>
            <person name="Baker S.E."/>
            <person name="Barry K."/>
            <person name="Bills G."/>
            <person name="Bluhm B.H."/>
            <person name="Cannon C."/>
            <person name="Castanera R."/>
            <person name="Culley D.E."/>
            <person name="Daum C."/>
            <person name="Ezra D."/>
            <person name="Gonzalez J.B."/>
            <person name="Henrissat B."/>
            <person name="Kuo A."/>
            <person name="Liang C."/>
            <person name="Lipzen A."/>
            <person name="Lutzoni F."/>
            <person name="Magnuson J."/>
            <person name="Mondo S."/>
            <person name="Nolan M."/>
            <person name="Ohm R."/>
            <person name="Pangilinan J."/>
            <person name="Park H.-J."/>
            <person name="Ramirez L."/>
            <person name="Alfaro M."/>
            <person name="Sun H."/>
            <person name="Tritt A."/>
            <person name="Yoshinaga Y."/>
            <person name="Zwiers L.-H."/>
            <person name="Turgeon B.G."/>
            <person name="Goodwin S.B."/>
            <person name="Spatafora J.W."/>
            <person name="Crous P.W."/>
            <person name="Grigoriev I.V."/>
        </authorList>
    </citation>
    <scope>NUCLEOTIDE SEQUENCE</scope>
    <source>
        <strain evidence="7 9">CBS 781.70</strain>
    </source>
</reference>
<protein>
    <recommendedName>
        <fullName evidence="10">Cora-domain-containing protein</fullName>
    </recommendedName>
</protein>